<dbReference type="AlphaFoldDB" id="A0A1F6P214"/>
<accession>A0A1F6P214</accession>
<sequence length="123" mass="13358">MKKFLQIFFIILGVIFFILLLAGAYLYVVDPFGIKPLIKGMSSQSAPVSKQAGTNAVDKNSLLTPAQEQTLEKIGIDPAILPTKITPAMEACFYNKLGDKRTNEIKNGATPTAADYFAARSCI</sequence>
<keyword evidence="1" id="KW-0472">Membrane</keyword>
<gene>
    <name evidence="2" type="ORF">A2537_03610</name>
</gene>
<evidence type="ECO:0000313" key="3">
    <source>
        <dbReference type="Proteomes" id="UP000178490"/>
    </source>
</evidence>
<proteinExistence type="predicted"/>
<feature type="transmembrane region" description="Helical" evidence="1">
    <location>
        <begin position="7"/>
        <end position="28"/>
    </location>
</feature>
<protein>
    <submittedName>
        <fullName evidence="2">Uncharacterized protein</fullName>
    </submittedName>
</protein>
<keyword evidence="1" id="KW-0812">Transmembrane</keyword>
<dbReference type="Proteomes" id="UP000178490">
    <property type="component" value="Unassembled WGS sequence"/>
</dbReference>
<reference evidence="2 3" key="1">
    <citation type="journal article" date="2016" name="Nat. Commun.">
        <title>Thousands of microbial genomes shed light on interconnected biogeochemical processes in an aquifer system.</title>
        <authorList>
            <person name="Anantharaman K."/>
            <person name="Brown C.T."/>
            <person name="Hug L.A."/>
            <person name="Sharon I."/>
            <person name="Castelle C.J."/>
            <person name="Probst A.J."/>
            <person name="Thomas B.C."/>
            <person name="Singh A."/>
            <person name="Wilkins M.J."/>
            <person name="Karaoz U."/>
            <person name="Brodie E.L."/>
            <person name="Williams K.H."/>
            <person name="Hubbard S.S."/>
            <person name="Banfield J.F."/>
        </authorList>
    </citation>
    <scope>NUCLEOTIDE SEQUENCE [LARGE SCALE GENOMIC DNA]</scope>
</reference>
<name>A0A1F6P214_9BACT</name>
<organism evidence="2 3">
    <name type="scientific">Candidatus Magasanikbacteria bacterium RIFOXYD2_FULL_36_9</name>
    <dbReference type="NCBI Taxonomy" id="1798707"/>
    <lineage>
        <taxon>Bacteria</taxon>
        <taxon>Candidatus Magasanikiibacteriota</taxon>
    </lineage>
</organism>
<comment type="caution">
    <text evidence="2">The sequence shown here is derived from an EMBL/GenBank/DDBJ whole genome shotgun (WGS) entry which is preliminary data.</text>
</comment>
<evidence type="ECO:0000256" key="1">
    <source>
        <dbReference type="SAM" id="Phobius"/>
    </source>
</evidence>
<dbReference type="EMBL" id="MFRC01000007">
    <property type="protein sequence ID" value="OGH90130.1"/>
    <property type="molecule type" value="Genomic_DNA"/>
</dbReference>
<evidence type="ECO:0000313" key="2">
    <source>
        <dbReference type="EMBL" id="OGH90130.1"/>
    </source>
</evidence>
<keyword evidence="1" id="KW-1133">Transmembrane helix</keyword>